<dbReference type="Pfam" id="PF14398">
    <property type="entry name" value="ATPgrasp_YheCD"/>
    <property type="match status" value="1"/>
</dbReference>
<proteinExistence type="predicted"/>
<reference evidence="1 2" key="1">
    <citation type="submission" date="2018-06" db="EMBL/GenBank/DDBJ databases">
        <title>Genomic Encyclopedia of Type Strains, Phase IV (KMG-IV): sequencing the most valuable type-strain genomes for metagenomic binning, comparative biology and taxonomic classification.</title>
        <authorList>
            <person name="Goeker M."/>
        </authorList>
    </citation>
    <scope>NUCLEOTIDE SEQUENCE [LARGE SCALE GENOMIC DNA]</scope>
    <source>
        <strain evidence="1 2">DSM 5</strain>
    </source>
</reference>
<dbReference type="AlphaFoldDB" id="A0A2W7MH02"/>
<evidence type="ECO:0000313" key="2">
    <source>
        <dbReference type="Proteomes" id="UP000248646"/>
    </source>
</evidence>
<dbReference type="OrthoDB" id="7869153at2"/>
<name>A0A2W7MH02_9BACI</name>
<dbReference type="RefSeq" id="WP_111439156.1">
    <property type="nucleotide sequence ID" value="NZ_QKZI01000002.1"/>
</dbReference>
<accession>A0A2W7MH02</accession>
<dbReference type="InterPro" id="IPR026838">
    <property type="entry name" value="YheC/D"/>
</dbReference>
<dbReference type="Gene3D" id="3.30.470.20">
    <property type="entry name" value="ATP-grasp fold, B domain"/>
    <property type="match status" value="1"/>
</dbReference>
<keyword evidence="2" id="KW-1185">Reference proteome</keyword>
<organism evidence="1 2">
    <name type="scientific">Psychrobacillus insolitus</name>
    <dbReference type="NCBI Taxonomy" id="1461"/>
    <lineage>
        <taxon>Bacteria</taxon>
        <taxon>Bacillati</taxon>
        <taxon>Bacillota</taxon>
        <taxon>Bacilli</taxon>
        <taxon>Bacillales</taxon>
        <taxon>Bacillaceae</taxon>
        <taxon>Psychrobacillus</taxon>
    </lineage>
</organism>
<dbReference type="Proteomes" id="UP000248646">
    <property type="component" value="Unassembled WGS sequence"/>
</dbReference>
<protein>
    <submittedName>
        <fullName evidence="1">YheC/D-like protein</fullName>
    </submittedName>
</protein>
<dbReference type="SUPFAM" id="SSF56059">
    <property type="entry name" value="Glutathione synthetase ATP-binding domain-like"/>
    <property type="match status" value="1"/>
</dbReference>
<comment type="caution">
    <text evidence="1">The sequence shown here is derived from an EMBL/GenBank/DDBJ whole genome shotgun (WGS) entry which is preliminary data.</text>
</comment>
<dbReference type="EMBL" id="QKZI01000002">
    <property type="protein sequence ID" value="PZX05706.1"/>
    <property type="molecule type" value="Genomic_DNA"/>
</dbReference>
<gene>
    <name evidence="1" type="ORF">C7437_102165</name>
</gene>
<sequence length="429" mass="50312">MKISRGRLSQYNLLLTEKKLNNYLVETALFSKESLYKFLEKYHEVVVKPTFGIGELIISFENKEYKIRTDKSVLIIIDREEMYQHLIHNELKQKFYIILPQKLTSKKLYQYFLTVHRKSLIAKWRFTSNTSFEYTFLGDLYKHIFFHKMKRISLLAAHILGEHFDECHTVVIKIICDVKGNVWIEDTILHLPISKWDQYQVLTNNRALISFVPKTDLLTKMTLTNYLTKYREVIIKPHLGQHGKGIVQIRNENSTTYEIRYGIRTIKKRTLEETYQFIQENFLINKDYLVQQRIPLALINDCPIDVRVITQKIDSNWKVTGKLVKVAGKDFFVTNAAQKLLTLENAWGELGISRINIKTLEKDIEEICLLAANQLEKGNKKIDIIGFDIGLTEQGDIWIIEGNYVPDLTMFNKGEFEQMYKDIGNAKKL</sequence>
<evidence type="ECO:0000313" key="1">
    <source>
        <dbReference type="EMBL" id="PZX05706.1"/>
    </source>
</evidence>